<protein>
    <recommendedName>
        <fullName evidence="7">Gamma-glutamyl phosphate reductase</fullName>
        <shortName evidence="7">GPR</shortName>
        <ecNumber evidence="7">1.2.1.41</ecNumber>
    </recommendedName>
    <alternativeName>
        <fullName evidence="7">Glutamate-5-semialdehyde dehydrogenase</fullName>
    </alternativeName>
    <alternativeName>
        <fullName evidence="7">Glutamyl-gamma-semialdehyde dehydrogenase</fullName>
        <shortName evidence="7">GSA dehydrogenase</shortName>
    </alternativeName>
</protein>
<evidence type="ECO:0000256" key="5">
    <source>
        <dbReference type="ARBA" id="ARBA00023002"/>
    </source>
</evidence>
<dbReference type="FunFam" id="3.40.309.10:FF:000006">
    <property type="entry name" value="Gamma-glutamyl phosphate reductase"/>
    <property type="match status" value="1"/>
</dbReference>
<evidence type="ECO:0000256" key="3">
    <source>
        <dbReference type="ARBA" id="ARBA00022650"/>
    </source>
</evidence>
<dbReference type="InterPro" id="IPR016163">
    <property type="entry name" value="Ald_DH_C"/>
</dbReference>
<dbReference type="InterPro" id="IPR015590">
    <property type="entry name" value="Aldehyde_DH_dom"/>
</dbReference>
<proteinExistence type="inferred from homology"/>
<dbReference type="InterPro" id="IPR016161">
    <property type="entry name" value="Ald_DH/histidinol_DH"/>
</dbReference>
<comment type="caution">
    <text evidence="10">The sequence shown here is derived from an EMBL/GenBank/DDBJ whole genome shotgun (WGS) entry which is preliminary data.</text>
</comment>
<dbReference type="InterPro" id="IPR016162">
    <property type="entry name" value="Ald_DH_N"/>
</dbReference>
<dbReference type="PANTHER" id="PTHR11063:SF8">
    <property type="entry name" value="DELTA-1-PYRROLINE-5-CARBOXYLATE SYNTHASE"/>
    <property type="match status" value="1"/>
</dbReference>
<feature type="compositionally biased region" description="Low complexity" evidence="8">
    <location>
        <begin position="31"/>
        <end position="44"/>
    </location>
</feature>
<dbReference type="HAMAP" id="MF_00412">
    <property type="entry name" value="ProA"/>
    <property type="match status" value="1"/>
</dbReference>
<dbReference type="AlphaFoldDB" id="A0A495FN56"/>
<dbReference type="NCBIfam" id="TIGR00407">
    <property type="entry name" value="proA"/>
    <property type="match status" value="1"/>
</dbReference>
<dbReference type="InterPro" id="IPR020593">
    <property type="entry name" value="G-glutamylP_reductase_CS"/>
</dbReference>
<dbReference type="UniPathway" id="UPA00098">
    <property type="reaction ID" value="UER00360"/>
</dbReference>
<dbReference type="GO" id="GO:0055129">
    <property type="term" value="P:L-proline biosynthetic process"/>
    <property type="evidence" value="ECO:0007669"/>
    <property type="project" value="UniProtKB-UniRule"/>
</dbReference>
<accession>A0A495FN56</accession>
<dbReference type="PIRSF" id="PIRSF000151">
    <property type="entry name" value="GPR"/>
    <property type="match status" value="1"/>
</dbReference>
<dbReference type="Pfam" id="PF00171">
    <property type="entry name" value="Aldedh"/>
    <property type="match status" value="1"/>
</dbReference>
<keyword evidence="3 7" id="KW-0641">Proline biosynthesis</keyword>
<keyword evidence="4 7" id="KW-0521">NADP</keyword>
<dbReference type="GO" id="GO:0004350">
    <property type="term" value="F:glutamate-5-semialdehyde dehydrogenase activity"/>
    <property type="evidence" value="ECO:0007669"/>
    <property type="project" value="UniProtKB-UniRule"/>
</dbReference>
<evidence type="ECO:0000259" key="9">
    <source>
        <dbReference type="Pfam" id="PF00171"/>
    </source>
</evidence>
<dbReference type="GO" id="GO:0050661">
    <property type="term" value="F:NADP binding"/>
    <property type="evidence" value="ECO:0007669"/>
    <property type="project" value="InterPro"/>
</dbReference>
<evidence type="ECO:0000256" key="1">
    <source>
        <dbReference type="ARBA" id="ARBA00004985"/>
    </source>
</evidence>
<dbReference type="OrthoDB" id="9809970at2"/>
<evidence type="ECO:0000313" key="11">
    <source>
        <dbReference type="Proteomes" id="UP000276055"/>
    </source>
</evidence>
<dbReference type="Gene3D" id="3.40.605.10">
    <property type="entry name" value="Aldehyde Dehydrogenase, Chain A, domain 1"/>
    <property type="match status" value="1"/>
</dbReference>
<keyword evidence="7" id="KW-0963">Cytoplasm</keyword>
<feature type="domain" description="Aldehyde dehydrogenase" evidence="9">
    <location>
        <begin position="48"/>
        <end position="328"/>
    </location>
</feature>
<dbReference type="GO" id="GO:0005737">
    <property type="term" value="C:cytoplasm"/>
    <property type="evidence" value="ECO:0007669"/>
    <property type="project" value="UniProtKB-SubCell"/>
</dbReference>
<keyword evidence="5 7" id="KW-0560">Oxidoreductase</keyword>
<dbReference type="NCBIfam" id="NF001221">
    <property type="entry name" value="PRK00197.1"/>
    <property type="match status" value="1"/>
</dbReference>
<evidence type="ECO:0000256" key="8">
    <source>
        <dbReference type="SAM" id="MobiDB-lite"/>
    </source>
</evidence>
<dbReference type="InterPro" id="IPR000965">
    <property type="entry name" value="GPR_dom"/>
</dbReference>
<feature type="region of interest" description="Disordered" evidence="8">
    <location>
        <begin position="1"/>
        <end position="44"/>
    </location>
</feature>
<dbReference type="RefSeq" id="WP_120949930.1">
    <property type="nucleotide sequence ID" value="NZ_RBIR01000001.1"/>
</dbReference>
<comment type="pathway">
    <text evidence="1 7">Amino-acid biosynthesis; L-proline biosynthesis; L-glutamate 5-semialdehyde from L-glutamate: step 2/2.</text>
</comment>
<organism evidence="10 11">
    <name type="scientific">Arthrobacter oryzae</name>
    <dbReference type="NCBI Taxonomy" id="409290"/>
    <lineage>
        <taxon>Bacteria</taxon>
        <taxon>Bacillati</taxon>
        <taxon>Actinomycetota</taxon>
        <taxon>Actinomycetes</taxon>
        <taxon>Micrococcales</taxon>
        <taxon>Micrococcaceae</taxon>
        <taxon>Arthrobacter</taxon>
    </lineage>
</organism>
<dbReference type="EC" id="1.2.1.41" evidence="7"/>
<reference evidence="10 11" key="1">
    <citation type="submission" date="2018-10" db="EMBL/GenBank/DDBJ databases">
        <title>Genomic Encyclopedia of Type Strains, Phase IV (KMG-IV): sequencing the most valuable type-strain genomes for metagenomic binning, comparative biology and taxonomic classification.</title>
        <authorList>
            <person name="Goeker M."/>
        </authorList>
    </citation>
    <scope>NUCLEOTIDE SEQUENCE [LARGE SCALE GENOMIC DNA]</scope>
    <source>
        <strain evidence="10 11">DSM 25586</strain>
    </source>
</reference>
<comment type="catalytic activity">
    <reaction evidence="6 7">
        <text>L-glutamate 5-semialdehyde + phosphate + NADP(+) = L-glutamyl 5-phosphate + NADPH + H(+)</text>
        <dbReference type="Rhea" id="RHEA:19541"/>
        <dbReference type="ChEBI" id="CHEBI:15378"/>
        <dbReference type="ChEBI" id="CHEBI:43474"/>
        <dbReference type="ChEBI" id="CHEBI:57783"/>
        <dbReference type="ChEBI" id="CHEBI:58066"/>
        <dbReference type="ChEBI" id="CHEBI:58274"/>
        <dbReference type="ChEBI" id="CHEBI:58349"/>
        <dbReference type="EC" id="1.2.1.41"/>
    </reaction>
</comment>
<keyword evidence="2 7" id="KW-0028">Amino-acid biosynthesis</keyword>
<dbReference type="Gene3D" id="3.40.309.10">
    <property type="entry name" value="Aldehyde Dehydrogenase, Chain A, domain 2"/>
    <property type="match status" value="1"/>
</dbReference>
<dbReference type="EMBL" id="RBIR01000001">
    <property type="protein sequence ID" value="RKR29766.1"/>
    <property type="molecule type" value="Genomic_DNA"/>
</dbReference>
<dbReference type="PANTHER" id="PTHR11063">
    <property type="entry name" value="GLUTAMATE SEMIALDEHYDE DEHYDROGENASE"/>
    <property type="match status" value="1"/>
</dbReference>
<evidence type="ECO:0000256" key="4">
    <source>
        <dbReference type="ARBA" id="ARBA00022857"/>
    </source>
</evidence>
<name>A0A495FN56_9MICC</name>
<evidence type="ECO:0000313" key="10">
    <source>
        <dbReference type="EMBL" id="RKR29766.1"/>
    </source>
</evidence>
<dbReference type="CDD" id="cd07079">
    <property type="entry name" value="ALDH_F18-19_ProA-GPR"/>
    <property type="match status" value="1"/>
</dbReference>
<evidence type="ECO:0000256" key="7">
    <source>
        <dbReference type="HAMAP-Rule" id="MF_00412"/>
    </source>
</evidence>
<dbReference type="InterPro" id="IPR012134">
    <property type="entry name" value="Glu-5-SA_DH"/>
</dbReference>
<comment type="subcellular location">
    <subcellularLocation>
        <location evidence="7">Cytoplasm</location>
    </subcellularLocation>
</comment>
<dbReference type="PROSITE" id="PS01223">
    <property type="entry name" value="PROA"/>
    <property type="match status" value="1"/>
</dbReference>
<comment type="similarity">
    <text evidence="7">Belongs to the gamma-glutamyl phosphate reductase family.</text>
</comment>
<gene>
    <name evidence="7" type="primary">proA</name>
    <name evidence="10" type="ORF">C8D78_0079</name>
</gene>
<dbReference type="Proteomes" id="UP000276055">
    <property type="component" value="Unassembled WGS sequence"/>
</dbReference>
<evidence type="ECO:0000256" key="6">
    <source>
        <dbReference type="ARBA" id="ARBA00049024"/>
    </source>
</evidence>
<sequence>MTEALTSASVPAAAPDTNVPAGNPGSARGFDGAPDPAPAGAAATPAEIEAAVHAIADRSRNAARKMAHANRAWKDRGLRAIGKALLEHKNLILAANAKDVAAGRAGGTGAALLDRLTLNEPRITALAAALENLATLPDPVGNVVRGQTLPNGLRLRQINVPMGVIAAIYEARPNVTVDIAGLALKSGNAVILRGGSAAAATNAALVTTLRDALESVGLPADAVQTVDQYGRDGANALMRARGRVDVLIPRGGRELIQTVVTNSSVPVIETGEGNVHIFLDASAGEDMAVDILLNAKTQRPSVCNTVETLLVHSQSTVLPAVAAALRAAGVRLHVDQRIRAALPASIESVPATDEDWATEYMDLDLAVAMVDSLDEALRHIRKFSTGHTEAILTNDLANAERFIAEIDSAAVIVNASTRFTDGGELGLGAEVGISTQKLHARGPMGLTELTTTKWIVQGEGQIRG</sequence>
<evidence type="ECO:0000256" key="2">
    <source>
        <dbReference type="ARBA" id="ARBA00022605"/>
    </source>
</evidence>
<dbReference type="SUPFAM" id="SSF53720">
    <property type="entry name" value="ALDH-like"/>
    <property type="match status" value="1"/>
</dbReference>
<comment type="function">
    <text evidence="7">Catalyzes the NADPH-dependent reduction of L-glutamate 5-phosphate into L-glutamate 5-semialdehyde and phosphate. The product spontaneously undergoes cyclization to form 1-pyrroline-5-carboxylate.</text>
</comment>